<organism evidence="4 5">
    <name type="scientific">Eumeta variegata</name>
    <name type="common">Bagworm moth</name>
    <name type="synonym">Eumeta japonica</name>
    <dbReference type="NCBI Taxonomy" id="151549"/>
    <lineage>
        <taxon>Eukaryota</taxon>
        <taxon>Metazoa</taxon>
        <taxon>Ecdysozoa</taxon>
        <taxon>Arthropoda</taxon>
        <taxon>Hexapoda</taxon>
        <taxon>Insecta</taxon>
        <taxon>Pterygota</taxon>
        <taxon>Neoptera</taxon>
        <taxon>Endopterygota</taxon>
        <taxon>Lepidoptera</taxon>
        <taxon>Glossata</taxon>
        <taxon>Ditrysia</taxon>
        <taxon>Tineoidea</taxon>
        <taxon>Psychidae</taxon>
        <taxon>Oiketicinae</taxon>
        <taxon>Eumeta</taxon>
    </lineage>
</organism>
<gene>
    <name evidence="4" type="primary">MBD4L</name>
    <name evidence="4" type="ORF">EVAR_49821_1</name>
</gene>
<keyword evidence="5" id="KW-1185">Reference proteome</keyword>
<name>A0A4C1XRS4_EUMVA</name>
<dbReference type="Gene3D" id="1.10.340.30">
    <property type="entry name" value="Hypothetical protein, domain 2"/>
    <property type="match status" value="1"/>
</dbReference>
<comment type="caution">
    <text evidence="4">The sequence shown here is derived from an EMBL/GenBank/DDBJ whole genome shotgun (WGS) entry which is preliminary data.</text>
</comment>
<dbReference type="GO" id="GO:0005634">
    <property type="term" value="C:nucleus"/>
    <property type="evidence" value="ECO:0007669"/>
    <property type="project" value="UniProtKB-SubCell"/>
</dbReference>
<dbReference type="STRING" id="151549.A0A4C1XRS4"/>
<accession>A0A4C1XRS4</accession>
<dbReference type="Proteomes" id="UP000299102">
    <property type="component" value="Unassembled WGS sequence"/>
</dbReference>
<proteinExistence type="predicted"/>
<evidence type="ECO:0000256" key="2">
    <source>
        <dbReference type="ARBA" id="ARBA00023242"/>
    </source>
</evidence>
<dbReference type="InterPro" id="IPR011257">
    <property type="entry name" value="DNA_glycosylase"/>
</dbReference>
<dbReference type="PANTHER" id="PTHR15074:SF0">
    <property type="entry name" value="METHYL-CPG-BINDING DOMAIN PROTEIN 4-LIKE PROTEIN"/>
    <property type="match status" value="1"/>
</dbReference>
<sequence>MSKTKPILKQGLSAGGSNNVTTPVDNCVGSTKHGSSLITCVVMDECRSQFFHDEQNSTQLNESQNLTIDSANLSQNSTDSDPLSLSQLTLDEQEQINIQPFYNITPRPMPVSPHYVFEEEFSSNPWAMLVATIFLTKTSGKTARPSMKKFFDEYPTPYSVLETNPQALERFFENLGLKKRGAMIWKMSYQFMAAKWRRASDLYGIGKYGEEAFRIFHLGHTDLEPGDRYLKLYVDWLRNHTDHEEDNSVADCECGVVDPALKYYCISL</sequence>
<dbReference type="GO" id="GO:0003824">
    <property type="term" value="F:catalytic activity"/>
    <property type="evidence" value="ECO:0007669"/>
    <property type="project" value="InterPro"/>
</dbReference>
<feature type="region of interest" description="Disordered" evidence="3">
    <location>
        <begin position="1"/>
        <end position="21"/>
    </location>
</feature>
<keyword evidence="2" id="KW-0539">Nucleus</keyword>
<protein>
    <submittedName>
        <fullName evidence="4">Methyl-CpG-binding domain protein 4-like protein</fullName>
    </submittedName>
</protein>
<evidence type="ECO:0000313" key="5">
    <source>
        <dbReference type="Proteomes" id="UP000299102"/>
    </source>
</evidence>
<reference evidence="4 5" key="1">
    <citation type="journal article" date="2019" name="Commun. Biol.">
        <title>The bagworm genome reveals a unique fibroin gene that provides high tensile strength.</title>
        <authorList>
            <person name="Kono N."/>
            <person name="Nakamura H."/>
            <person name="Ohtoshi R."/>
            <person name="Tomita M."/>
            <person name="Numata K."/>
            <person name="Arakawa K."/>
        </authorList>
    </citation>
    <scope>NUCLEOTIDE SEQUENCE [LARGE SCALE GENOMIC DNA]</scope>
</reference>
<dbReference type="EMBL" id="BGZK01000912">
    <property type="protein sequence ID" value="GBP64887.1"/>
    <property type="molecule type" value="Genomic_DNA"/>
</dbReference>
<dbReference type="InterPro" id="IPR045138">
    <property type="entry name" value="MeCP2/MBD4"/>
</dbReference>
<comment type="subcellular location">
    <subcellularLocation>
        <location evidence="1">Nucleus</location>
    </subcellularLocation>
</comment>
<dbReference type="GO" id="GO:0006281">
    <property type="term" value="P:DNA repair"/>
    <property type="evidence" value="ECO:0007669"/>
    <property type="project" value="InterPro"/>
</dbReference>
<evidence type="ECO:0000313" key="4">
    <source>
        <dbReference type="EMBL" id="GBP64887.1"/>
    </source>
</evidence>
<evidence type="ECO:0000256" key="1">
    <source>
        <dbReference type="ARBA" id="ARBA00004123"/>
    </source>
</evidence>
<dbReference type="SUPFAM" id="SSF48150">
    <property type="entry name" value="DNA-glycosylase"/>
    <property type="match status" value="1"/>
</dbReference>
<dbReference type="GO" id="GO:0003677">
    <property type="term" value="F:DNA binding"/>
    <property type="evidence" value="ECO:0007669"/>
    <property type="project" value="InterPro"/>
</dbReference>
<dbReference type="AlphaFoldDB" id="A0A4C1XRS4"/>
<evidence type="ECO:0000256" key="3">
    <source>
        <dbReference type="SAM" id="MobiDB-lite"/>
    </source>
</evidence>
<dbReference type="OrthoDB" id="10265068at2759"/>
<dbReference type="PANTHER" id="PTHR15074">
    <property type="entry name" value="METHYL-CPG-BINDING PROTEIN"/>
    <property type="match status" value="1"/>
</dbReference>